<sequence length="74" mass="7972">MKARTTTRPHATRRGHGAPAHAGHDADIASWQTLIVDVGSVDRIDRHTHRRPRQALDSSGTAARAGDAGTERVL</sequence>
<organism evidence="2 3">
    <name type="scientific">Mycolicibacterium vanbaalenii</name>
    <name type="common">Mycobacterium vanbaalenii</name>
    <dbReference type="NCBI Taxonomy" id="110539"/>
    <lineage>
        <taxon>Bacteria</taxon>
        <taxon>Bacillati</taxon>
        <taxon>Actinomycetota</taxon>
        <taxon>Actinomycetes</taxon>
        <taxon>Mycobacteriales</taxon>
        <taxon>Mycobacteriaceae</taxon>
        <taxon>Mycolicibacterium</taxon>
    </lineage>
</organism>
<proteinExistence type="predicted"/>
<name>A0A5S9R474_MYCVN</name>
<accession>A0A5S9R474</accession>
<protein>
    <submittedName>
        <fullName evidence="2">Uncharacterized protein</fullName>
    </submittedName>
</protein>
<reference evidence="2 3" key="1">
    <citation type="submission" date="2019-11" db="EMBL/GenBank/DDBJ databases">
        <authorList>
            <person name="Holert J."/>
        </authorList>
    </citation>
    <scope>NUCLEOTIDE SEQUENCE [LARGE SCALE GENOMIC DNA]</scope>
    <source>
        <strain evidence="2">BC8_1</strain>
    </source>
</reference>
<dbReference type="Proteomes" id="UP000430146">
    <property type="component" value="Unassembled WGS sequence"/>
</dbReference>
<evidence type="ECO:0000256" key="1">
    <source>
        <dbReference type="SAM" id="MobiDB-lite"/>
    </source>
</evidence>
<dbReference type="AlphaFoldDB" id="A0A5S9R474"/>
<feature type="region of interest" description="Disordered" evidence="1">
    <location>
        <begin position="45"/>
        <end position="74"/>
    </location>
</feature>
<feature type="region of interest" description="Disordered" evidence="1">
    <location>
        <begin position="1"/>
        <end position="26"/>
    </location>
</feature>
<keyword evidence="3" id="KW-1185">Reference proteome</keyword>
<evidence type="ECO:0000313" key="2">
    <source>
        <dbReference type="EMBL" id="CAA0127864.1"/>
    </source>
</evidence>
<evidence type="ECO:0000313" key="3">
    <source>
        <dbReference type="Proteomes" id="UP000430146"/>
    </source>
</evidence>
<feature type="compositionally biased region" description="Basic residues" evidence="1">
    <location>
        <begin position="1"/>
        <end position="16"/>
    </location>
</feature>
<gene>
    <name evidence="2" type="ORF">AELLOGFF_05346</name>
</gene>
<dbReference type="RefSeq" id="WP_159233048.1">
    <property type="nucleotide sequence ID" value="NZ_CACSIP010000032.1"/>
</dbReference>
<dbReference type="EMBL" id="CACSIP010000032">
    <property type="protein sequence ID" value="CAA0127864.1"/>
    <property type="molecule type" value="Genomic_DNA"/>
</dbReference>